<dbReference type="PANTHER" id="PTHR47098">
    <property type="entry name" value="PROTEIN MAK32"/>
    <property type="match status" value="1"/>
</dbReference>
<feature type="region of interest" description="Disordered" evidence="1">
    <location>
        <begin position="1"/>
        <end position="46"/>
    </location>
</feature>
<dbReference type="AlphaFoldDB" id="A0AAE0IA58"/>
<dbReference type="PANTHER" id="PTHR47098:SF1">
    <property type="entry name" value="PFKB FAMILY CARBOHYDRATE KINASE SUPERFAMILY (AFU_ORTHOLOGUE AFUA_4G09500)"/>
    <property type="match status" value="1"/>
</dbReference>
<accession>A0AAE0IA58</accession>
<feature type="domain" description="Carbohydrate kinase PfkB" evidence="2">
    <location>
        <begin position="216"/>
        <end position="363"/>
    </location>
</feature>
<dbReference type="Proteomes" id="UP001286456">
    <property type="component" value="Unassembled WGS sequence"/>
</dbReference>
<dbReference type="SUPFAM" id="SSF53613">
    <property type="entry name" value="Ribokinase-like"/>
    <property type="match status" value="1"/>
</dbReference>
<sequence length="404" mass="44699">MNHTRYPFGLPHSRESSRPPNRPPKHEEEKHPPRPHNARPQRPPPLAFVSLGLTQFEDVQHNRYEVVRDVLGGPGLYSMLGARILAGYARRREIGYLGVVGVDGLPQRELDRLLAWDTQFLVVGERRQETTRAVVKYEEYPSQPFRLATWHFATPPLHPHTLPAFHSRPQFSSASSIHLFGAPALITSQITTLLELRGPAAPRPLLVWEPDPTTLTAHTLPSYLNACKLVDVFSPSDVELTKLFSLLPQGTQVPRFRAREIEHYAKLLLEEGIGPTGHGTLVVRAGAHGCLVAGRRQVPEMVWLPAYYRGENAGAVVDVTVAGSVFLGALAYALSVAGLGMVDVVQAARLATVAASFKVERVGLPRVVRSAAGEEFWNGVSMAQRWPRYLRGVEGVVYRPASDR</sequence>
<dbReference type="Gene3D" id="3.40.1190.20">
    <property type="match status" value="1"/>
</dbReference>
<dbReference type="EMBL" id="JAUEPO010000005">
    <property type="protein sequence ID" value="KAK3321310.1"/>
    <property type="molecule type" value="Genomic_DNA"/>
</dbReference>
<dbReference type="GO" id="GO:0016301">
    <property type="term" value="F:kinase activity"/>
    <property type="evidence" value="ECO:0007669"/>
    <property type="project" value="UniProtKB-KW"/>
</dbReference>
<evidence type="ECO:0000259" key="2">
    <source>
        <dbReference type="Pfam" id="PF00294"/>
    </source>
</evidence>
<keyword evidence="3" id="KW-0418">Kinase</keyword>
<reference evidence="3" key="2">
    <citation type="submission" date="2023-06" db="EMBL/GenBank/DDBJ databases">
        <authorList>
            <consortium name="Lawrence Berkeley National Laboratory"/>
            <person name="Haridas S."/>
            <person name="Hensen N."/>
            <person name="Bonometti L."/>
            <person name="Westerberg I."/>
            <person name="Brannstrom I.O."/>
            <person name="Guillou S."/>
            <person name="Cros-Aarteil S."/>
            <person name="Calhoun S."/>
            <person name="Kuo A."/>
            <person name="Mondo S."/>
            <person name="Pangilinan J."/>
            <person name="Riley R."/>
            <person name="Labutti K."/>
            <person name="Andreopoulos B."/>
            <person name="Lipzen A."/>
            <person name="Chen C."/>
            <person name="Yanf M."/>
            <person name="Daum C."/>
            <person name="Ng V."/>
            <person name="Clum A."/>
            <person name="Steindorff A."/>
            <person name="Ohm R."/>
            <person name="Martin F."/>
            <person name="Silar P."/>
            <person name="Natvig D."/>
            <person name="Lalanne C."/>
            <person name="Gautier V."/>
            <person name="Ament-Velasquez S.L."/>
            <person name="Kruys A."/>
            <person name="Hutchinson M.I."/>
            <person name="Powell A.J."/>
            <person name="Barry K."/>
            <person name="Miller A.N."/>
            <person name="Grigoriev I.V."/>
            <person name="Debuchy R."/>
            <person name="Gladieux P."/>
            <person name="Thoren M.H."/>
            <person name="Johannesson H."/>
        </authorList>
    </citation>
    <scope>NUCLEOTIDE SEQUENCE</scope>
    <source>
        <strain evidence="3">SMH4131-1</strain>
    </source>
</reference>
<proteinExistence type="predicted"/>
<keyword evidence="3" id="KW-0808">Transferase</keyword>
<name>A0AAE0IA58_9PEZI</name>
<reference evidence="3" key="1">
    <citation type="journal article" date="2023" name="Mol. Phylogenet. Evol.">
        <title>Genome-scale phylogeny and comparative genomics of the fungal order Sordariales.</title>
        <authorList>
            <person name="Hensen N."/>
            <person name="Bonometti L."/>
            <person name="Westerberg I."/>
            <person name="Brannstrom I.O."/>
            <person name="Guillou S."/>
            <person name="Cros-Aarteil S."/>
            <person name="Calhoun S."/>
            <person name="Haridas S."/>
            <person name="Kuo A."/>
            <person name="Mondo S."/>
            <person name="Pangilinan J."/>
            <person name="Riley R."/>
            <person name="LaButti K."/>
            <person name="Andreopoulos B."/>
            <person name="Lipzen A."/>
            <person name="Chen C."/>
            <person name="Yan M."/>
            <person name="Daum C."/>
            <person name="Ng V."/>
            <person name="Clum A."/>
            <person name="Steindorff A."/>
            <person name="Ohm R.A."/>
            <person name="Martin F."/>
            <person name="Silar P."/>
            <person name="Natvig D.O."/>
            <person name="Lalanne C."/>
            <person name="Gautier V."/>
            <person name="Ament-Velasquez S.L."/>
            <person name="Kruys A."/>
            <person name="Hutchinson M.I."/>
            <person name="Powell A.J."/>
            <person name="Barry K."/>
            <person name="Miller A.N."/>
            <person name="Grigoriev I.V."/>
            <person name="Debuchy R."/>
            <person name="Gladieux P."/>
            <person name="Hiltunen Thoren M."/>
            <person name="Johannesson H."/>
        </authorList>
    </citation>
    <scope>NUCLEOTIDE SEQUENCE</scope>
    <source>
        <strain evidence="3">SMH4131-1</strain>
    </source>
</reference>
<protein>
    <submittedName>
        <fullName evidence="3">Carbohydrate/purine kinase</fullName>
    </submittedName>
</protein>
<comment type="caution">
    <text evidence="3">The sequence shown here is derived from an EMBL/GenBank/DDBJ whole genome shotgun (WGS) entry which is preliminary data.</text>
</comment>
<organism evidence="3 4">
    <name type="scientific">Cercophora scortea</name>
    <dbReference type="NCBI Taxonomy" id="314031"/>
    <lineage>
        <taxon>Eukaryota</taxon>
        <taxon>Fungi</taxon>
        <taxon>Dikarya</taxon>
        <taxon>Ascomycota</taxon>
        <taxon>Pezizomycotina</taxon>
        <taxon>Sordariomycetes</taxon>
        <taxon>Sordariomycetidae</taxon>
        <taxon>Sordariales</taxon>
        <taxon>Lasiosphaeriaceae</taxon>
        <taxon>Cercophora</taxon>
    </lineage>
</organism>
<evidence type="ECO:0000256" key="1">
    <source>
        <dbReference type="SAM" id="MobiDB-lite"/>
    </source>
</evidence>
<evidence type="ECO:0000313" key="3">
    <source>
        <dbReference type="EMBL" id="KAK3321310.1"/>
    </source>
</evidence>
<evidence type="ECO:0000313" key="4">
    <source>
        <dbReference type="Proteomes" id="UP001286456"/>
    </source>
</evidence>
<gene>
    <name evidence="3" type="ORF">B0T19DRAFT_403863</name>
</gene>
<dbReference type="Pfam" id="PF00294">
    <property type="entry name" value="PfkB"/>
    <property type="match status" value="1"/>
</dbReference>
<dbReference type="InterPro" id="IPR029056">
    <property type="entry name" value="Ribokinase-like"/>
</dbReference>
<keyword evidence="4" id="KW-1185">Reference proteome</keyword>
<dbReference type="InterPro" id="IPR011611">
    <property type="entry name" value="PfkB_dom"/>
</dbReference>